<dbReference type="GeneID" id="70093848"/>
<dbReference type="RefSeq" id="WP_000587224.1">
    <property type="nucleotide sequence ID" value="NZ_JEXD01000030.1"/>
</dbReference>
<dbReference type="EMBL" id="JEXD01000030">
    <property type="protein sequence ID" value="EXC05917.1"/>
    <property type="molecule type" value="Genomic_DNA"/>
</dbReference>
<evidence type="ECO:0000313" key="4">
    <source>
        <dbReference type="EMBL" id="EXC05917.1"/>
    </source>
</evidence>
<comment type="caution">
    <text evidence="3">The sequence shown here is derived from an EMBL/GenBank/DDBJ whole genome shotgun (WGS) entry which is preliminary data.</text>
</comment>
<dbReference type="InterPro" id="IPR010982">
    <property type="entry name" value="Lambda_DNA-bd_dom_sf"/>
</dbReference>
<dbReference type="InterPro" id="IPR001387">
    <property type="entry name" value="Cro/C1-type_HTH"/>
</dbReference>
<dbReference type="PANTHER" id="PTHR37301">
    <property type="entry name" value="DNA-BINDING PROTEIN-RELATED"/>
    <property type="match status" value="1"/>
</dbReference>
<sequence>MIISNLAVLLAERKLKVADLVRSTGINKSTLHKLYNDESVRIDFETIDKICIALDVGVGDLLIFKKIDNNQNDND</sequence>
<dbReference type="EMBL" id="JEXD01000097">
    <property type="protein sequence ID" value="EXC03559.1"/>
    <property type="molecule type" value="Genomic_DNA"/>
</dbReference>
<keyword evidence="3" id="KW-0238">DNA-binding</keyword>
<dbReference type="SMART" id="SM00530">
    <property type="entry name" value="HTH_XRE"/>
    <property type="match status" value="1"/>
</dbReference>
<dbReference type="Gene3D" id="1.10.260.40">
    <property type="entry name" value="lambda repressor-like DNA-binding domains"/>
    <property type="match status" value="1"/>
</dbReference>
<evidence type="ECO:0000313" key="3">
    <source>
        <dbReference type="EMBL" id="EXC04331.1"/>
    </source>
</evidence>
<dbReference type="PROSITE" id="PS50943">
    <property type="entry name" value="HTH_CROC1"/>
    <property type="match status" value="1"/>
</dbReference>
<dbReference type="CDD" id="cd00093">
    <property type="entry name" value="HTH_XRE"/>
    <property type="match status" value="1"/>
</dbReference>
<evidence type="ECO:0000313" key="2">
    <source>
        <dbReference type="EMBL" id="EXC03559.1"/>
    </source>
</evidence>
<dbReference type="PATRIC" id="fig|1310607.3.peg.2883"/>
<evidence type="ECO:0000313" key="5">
    <source>
        <dbReference type="Proteomes" id="UP000021108"/>
    </source>
</evidence>
<protein>
    <submittedName>
        <fullName evidence="3">Cro/C1-type HTH DNA-binding domain protein</fullName>
    </submittedName>
</protein>
<feature type="domain" description="HTH cro/C1-type" evidence="1">
    <location>
        <begin position="6"/>
        <end position="61"/>
    </location>
</feature>
<dbReference type="EMBL" id="JEXD01000065">
    <property type="protein sequence ID" value="EXC04331.1"/>
    <property type="molecule type" value="Genomic_DNA"/>
</dbReference>
<accession>A0A009QCC6</accession>
<evidence type="ECO:0000259" key="1">
    <source>
        <dbReference type="PROSITE" id="PS50943"/>
    </source>
</evidence>
<dbReference type="PANTHER" id="PTHR37301:SF1">
    <property type="entry name" value="DNA-BINDING PROTEIN"/>
    <property type="match status" value="1"/>
</dbReference>
<dbReference type="GO" id="GO:0003677">
    <property type="term" value="F:DNA binding"/>
    <property type="evidence" value="ECO:0007669"/>
    <property type="project" value="UniProtKB-KW"/>
</dbReference>
<gene>
    <name evidence="4" type="ORF">J506_2978</name>
    <name evidence="3" type="ORF">J506_3861</name>
    <name evidence="2" type="ORF">J506_4078</name>
</gene>
<reference evidence="3 5" key="1">
    <citation type="submission" date="2014-02" db="EMBL/GenBank/DDBJ databases">
        <title>Comparative genomics and transcriptomics to identify genetic mechanisms underlying the emergence of carbapenem resistant Acinetobacter baumannii (CRAb).</title>
        <authorList>
            <person name="Harris A.D."/>
            <person name="Johnson K.J."/>
            <person name="George J."/>
            <person name="Shefchek K."/>
            <person name="Daugherty S.C."/>
            <person name="Parankush S."/>
            <person name="Sadzewicz L."/>
            <person name="Tallon L."/>
            <person name="Sengamalay N."/>
            <person name="Hazen T.H."/>
            <person name="Rasko D.A."/>
        </authorList>
    </citation>
    <scope>NUCLEOTIDE SEQUENCE [LARGE SCALE GENOMIC DNA]</scope>
    <source>
        <strain evidence="3 5">625974</strain>
    </source>
</reference>
<dbReference type="Pfam" id="PF13443">
    <property type="entry name" value="HTH_26"/>
    <property type="match status" value="1"/>
</dbReference>
<dbReference type="Proteomes" id="UP000021108">
    <property type="component" value="Unassembled WGS sequence"/>
</dbReference>
<dbReference type="AlphaFoldDB" id="A0A009QCC6"/>
<name>A0A009QCC6_ACIBA</name>
<organism evidence="3 5">
    <name type="scientific">Acinetobacter baumannii 625974</name>
    <dbReference type="NCBI Taxonomy" id="1310607"/>
    <lineage>
        <taxon>Bacteria</taxon>
        <taxon>Pseudomonadati</taxon>
        <taxon>Pseudomonadota</taxon>
        <taxon>Gammaproteobacteria</taxon>
        <taxon>Moraxellales</taxon>
        <taxon>Moraxellaceae</taxon>
        <taxon>Acinetobacter</taxon>
        <taxon>Acinetobacter calcoaceticus/baumannii complex</taxon>
    </lineage>
</organism>
<proteinExistence type="predicted"/>
<dbReference type="SUPFAM" id="SSF47413">
    <property type="entry name" value="lambda repressor-like DNA-binding domains"/>
    <property type="match status" value="1"/>
</dbReference>